<reference evidence="3" key="1">
    <citation type="journal article" date="2019" name="Int. J. Syst. Evol. Microbiol.">
        <title>The Global Catalogue of Microorganisms (GCM) 10K type strain sequencing project: providing services to taxonomists for standard genome sequencing and annotation.</title>
        <authorList>
            <consortium name="The Broad Institute Genomics Platform"/>
            <consortium name="The Broad Institute Genome Sequencing Center for Infectious Disease"/>
            <person name="Wu L."/>
            <person name="Ma J."/>
        </authorList>
    </citation>
    <scope>NUCLEOTIDE SEQUENCE [LARGE SCALE GENOMIC DNA]</scope>
    <source>
        <strain evidence="3">JCM 13004</strain>
    </source>
</reference>
<proteinExistence type="predicted"/>
<dbReference type="RefSeq" id="WP_344444181.1">
    <property type="nucleotide sequence ID" value="NZ_BAAALF010000103.1"/>
</dbReference>
<feature type="domain" description="Amine oxidase" evidence="1">
    <location>
        <begin position="17"/>
        <end position="405"/>
    </location>
</feature>
<protein>
    <submittedName>
        <fullName evidence="2">NAD(P)/FAD-dependent oxidoreductase</fullName>
    </submittedName>
</protein>
<evidence type="ECO:0000313" key="2">
    <source>
        <dbReference type="EMBL" id="GAA1253038.1"/>
    </source>
</evidence>
<dbReference type="InterPro" id="IPR002937">
    <property type="entry name" value="Amino_oxidase"/>
</dbReference>
<dbReference type="PANTHER" id="PTHR42841">
    <property type="entry name" value="AMINE OXIDASE"/>
    <property type="match status" value="1"/>
</dbReference>
<dbReference type="PRINTS" id="PR00419">
    <property type="entry name" value="ADXRDTASE"/>
</dbReference>
<dbReference type="Proteomes" id="UP001500037">
    <property type="component" value="Unassembled WGS sequence"/>
</dbReference>
<dbReference type="SUPFAM" id="SSF51905">
    <property type="entry name" value="FAD/NAD(P)-binding domain"/>
    <property type="match status" value="1"/>
</dbReference>
<comment type="caution">
    <text evidence="2">The sequence shown here is derived from an EMBL/GenBank/DDBJ whole genome shotgun (WGS) entry which is preliminary data.</text>
</comment>
<gene>
    <name evidence="2" type="ORF">GCM10009665_49660</name>
</gene>
<dbReference type="PROSITE" id="PS51257">
    <property type="entry name" value="PROKAR_LIPOPROTEIN"/>
    <property type="match status" value="1"/>
</dbReference>
<sequence>MRPGTAVDVIVVGAGAAGLACAHDLVMAGLRVTVLEASDAVGGRMRTDVVGGFRLDRGFQVFNTAYPQVRRRLDLRSLRLHPFTPGFLLAGSGGRLRLADPTRRPDQAGDLLPGRLAPLRDTLALGLLSARDMVLPAALLRRAADVPTARALAAAGLSAPTVDGVLRPFLAGVFLEDELETSSRMFHLVWRSMLRGTLCLPQAGIGAVPRALADLLPLDVVRLESPVEGLTGEGVRLADGSAAVAPTVVVATEPAEAARLLPGLAVPATRAVTTLYHAAPASPLREPTLLVDADRQVLNSVVLSEVLPGCSGDGRALVSTSVLGCPADEPRVRARLAELYGSDTAQWEPLAAYPIPAALPAMPAPHPLSRTSRFGPGLYVCGDHRTTGSLQGALASGARDAREVLADLSAPAGARTAPLGHPAER</sequence>
<dbReference type="InterPro" id="IPR036188">
    <property type="entry name" value="FAD/NAD-bd_sf"/>
</dbReference>
<evidence type="ECO:0000313" key="3">
    <source>
        <dbReference type="Proteomes" id="UP001500037"/>
    </source>
</evidence>
<name>A0ABP4H7L3_9ACTN</name>
<evidence type="ECO:0000259" key="1">
    <source>
        <dbReference type="Pfam" id="PF01593"/>
    </source>
</evidence>
<organism evidence="2 3">
    <name type="scientific">Kitasatospora nipponensis</name>
    <dbReference type="NCBI Taxonomy" id="258049"/>
    <lineage>
        <taxon>Bacteria</taxon>
        <taxon>Bacillati</taxon>
        <taxon>Actinomycetota</taxon>
        <taxon>Actinomycetes</taxon>
        <taxon>Kitasatosporales</taxon>
        <taxon>Streptomycetaceae</taxon>
        <taxon>Kitasatospora</taxon>
    </lineage>
</organism>
<accession>A0ABP4H7L3</accession>
<dbReference type="Gene3D" id="3.50.50.60">
    <property type="entry name" value="FAD/NAD(P)-binding domain"/>
    <property type="match status" value="1"/>
</dbReference>
<keyword evidence="3" id="KW-1185">Reference proteome</keyword>
<dbReference type="EMBL" id="BAAALF010000103">
    <property type="protein sequence ID" value="GAA1253038.1"/>
    <property type="molecule type" value="Genomic_DNA"/>
</dbReference>
<dbReference type="Pfam" id="PF01593">
    <property type="entry name" value="Amino_oxidase"/>
    <property type="match status" value="1"/>
</dbReference>